<name>A0A453NC86_AEGTS</name>
<reference evidence="5" key="1">
    <citation type="journal article" date="2014" name="Science">
        <title>Ancient hybridizations among the ancestral genomes of bread wheat.</title>
        <authorList>
            <consortium name="International Wheat Genome Sequencing Consortium,"/>
            <person name="Marcussen T."/>
            <person name="Sandve S.R."/>
            <person name="Heier L."/>
            <person name="Spannagl M."/>
            <person name="Pfeifer M."/>
            <person name="Jakobsen K.S."/>
            <person name="Wulff B.B."/>
            <person name="Steuernagel B."/>
            <person name="Mayer K.F."/>
            <person name="Olsen O.A."/>
        </authorList>
    </citation>
    <scope>NUCLEOTIDE SEQUENCE [LARGE SCALE GENOMIC DNA]</scope>
    <source>
        <strain evidence="5">cv. AL8/78</strain>
    </source>
</reference>
<dbReference type="EnsemblPlants" id="AET6Gv20310900.18">
    <property type="protein sequence ID" value="AET6Gv20310900.18"/>
    <property type="gene ID" value="AET6Gv20310900"/>
</dbReference>
<dbReference type="InterPro" id="IPR002423">
    <property type="entry name" value="Cpn60/GroEL/TCP-1"/>
</dbReference>
<dbReference type="InterPro" id="IPR027413">
    <property type="entry name" value="GROEL-like_equatorial_sf"/>
</dbReference>
<reference evidence="5" key="2">
    <citation type="journal article" date="2017" name="Nat. Plants">
        <title>The Aegilops tauschii genome reveals multiple impacts of transposons.</title>
        <authorList>
            <person name="Zhao G."/>
            <person name="Zou C."/>
            <person name="Li K."/>
            <person name="Wang K."/>
            <person name="Li T."/>
            <person name="Gao L."/>
            <person name="Zhang X."/>
            <person name="Wang H."/>
            <person name="Yang Z."/>
            <person name="Liu X."/>
            <person name="Jiang W."/>
            <person name="Mao L."/>
            <person name="Kong X."/>
            <person name="Jiao Y."/>
            <person name="Jia J."/>
        </authorList>
    </citation>
    <scope>NUCLEOTIDE SEQUENCE [LARGE SCALE GENOMIC DNA]</scope>
    <source>
        <strain evidence="5">cv. AL8/78</strain>
    </source>
</reference>
<evidence type="ECO:0000256" key="1">
    <source>
        <dbReference type="ARBA" id="ARBA00022741"/>
    </source>
</evidence>
<sequence length="220" mass="24076">MKIWGCTGSHHDSQFELSLQRIGVDMLGTGAPPSIRRQQKDDGETKRSIHDALCVARNLIINNSIVYGGGSAEISCSIVVEAAADRHPEVEQSTQSGCFLMLWMLFPLALPENSDGAGRSSPLHRLLFGGVKQNAEDAPLCLRAQRPRGRRGWQVLALHRGSDGRAWCGSAGQRQEGRAWAARDARPLALLPQAQGGDEMVGMVLLLRRHCKGEYDTRIN</sequence>
<dbReference type="Pfam" id="PF00118">
    <property type="entry name" value="Cpn60_TCP1"/>
    <property type="match status" value="1"/>
</dbReference>
<dbReference type="Gene3D" id="1.10.560.10">
    <property type="entry name" value="GroEL-like equatorial domain"/>
    <property type="match status" value="1"/>
</dbReference>
<keyword evidence="3" id="KW-0143">Chaperone</keyword>
<evidence type="ECO:0000256" key="2">
    <source>
        <dbReference type="ARBA" id="ARBA00022840"/>
    </source>
</evidence>
<keyword evidence="5" id="KW-1185">Reference proteome</keyword>
<dbReference type="GO" id="GO:0005524">
    <property type="term" value="F:ATP binding"/>
    <property type="evidence" value="ECO:0007669"/>
    <property type="project" value="UniProtKB-KW"/>
</dbReference>
<evidence type="ECO:0000256" key="3">
    <source>
        <dbReference type="ARBA" id="ARBA00023186"/>
    </source>
</evidence>
<dbReference type="SUPFAM" id="SSF48592">
    <property type="entry name" value="GroEL equatorial domain-like"/>
    <property type="match status" value="1"/>
</dbReference>
<dbReference type="PANTHER" id="PTHR11353">
    <property type="entry name" value="CHAPERONIN"/>
    <property type="match status" value="1"/>
</dbReference>
<dbReference type="InterPro" id="IPR027410">
    <property type="entry name" value="TCP-1-like_intermed_sf"/>
</dbReference>
<dbReference type="GO" id="GO:0140662">
    <property type="term" value="F:ATP-dependent protein folding chaperone"/>
    <property type="evidence" value="ECO:0007669"/>
    <property type="project" value="InterPro"/>
</dbReference>
<evidence type="ECO:0000313" key="5">
    <source>
        <dbReference type="Proteomes" id="UP000015105"/>
    </source>
</evidence>
<accession>A0A453NC86</accession>
<keyword evidence="1" id="KW-0547">Nucleotide-binding</keyword>
<reference evidence="4" key="3">
    <citation type="journal article" date="2017" name="Nature">
        <title>Genome sequence of the progenitor of the wheat D genome Aegilops tauschii.</title>
        <authorList>
            <person name="Luo M.C."/>
            <person name="Gu Y.Q."/>
            <person name="Puiu D."/>
            <person name="Wang H."/>
            <person name="Twardziok S.O."/>
            <person name="Deal K.R."/>
            <person name="Huo N."/>
            <person name="Zhu T."/>
            <person name="Wang L."/>
            <person name="Wang Y."/>
            <person name="McGuire P.E."/>
            <person name="Liu S."/>
            <person name="Long H."/>
            <person name="Ramasamy R.K."/>
            <person name="Rodriguez J.C."/>
            <person name="Van S.L."/>
            <person name="Yuan L."/>
            <person name="Wang Z."/>
            <person name="Xia Z."/>
            <person name="Xiao L."/>
            <person name="Anderson O.D."/>
            <person name="Ouyang S."/>
            <person name="Liang Y."/>
            <person name="Zimin A.V."/>
            <person name="Pertea G."/>
            <person name="Qi P."/>
            <person name="Bennetzen J.L."/>
            <person name="Dai X."/>
            <person name="Dawson M.W."/>
            <person name="Muller H.G."/>
            <person name="Kugler K."/>
            <person name="Rivarola-Duarte L."/>
            <person name="Spannagl M."/>
            <person name="Mayer K.F.X."/>
            <person name="Lu F.H."/>
            <person name="Bevan M.W."/>
            <person name="Leroy P."/>
            <person name="Li P."/>
            <person name="You F.M."/>
            <person name="Sun Q."/>
            <person name="Liu Z."/>
            <person name="Lyons E."/>
            <person name="Wicker T."/>
            <person name="Salzberg S.L."/>
            <person name="Devos K.M."/>
            <person name="Dvorak J."/>
        </authorList>
    </citation>
    <scope>NUCLEOTIDE SEQUENCE [LARGE SCALE GENOMIC DNA]</scope>
    <source>
        <strain evidence="4">cv. AL8/78</strain>
    </source>
</reference>
<dbReference type="Gramene" id="AET6Gv20310900.18">
    <property type="protein sequence ID" value="AET6Gv20310900.18"/>
    <property type="gene ID" value="AET6Gv20310900"/>
</dbReference>
<keyword evidence="2" id="KW-0067">ATP-binding</keyword>
<organism evidence="4 5">
    <name type="scientific">Aegilops tauschii subsp. strangulata</name>
    <name type="common">Goatgrass</name>
    <dbReference type="NCBI Taxonomy" id="200361"/>
    <lineage>
        <taxon>Eukaryota</taxon>
        <taxon>Viridiplantae</taxon>
        <taxon>Streptophyta</taxon>
        <taxon>Embryophyta</taxon>
        <taxon>Tracheophyta</taxon>
        <taxon>Spermatophyta</taxon>
        <taxon>Magnoliopsida</taxon>
        <taxon>Liliopsida</taxon>
        <taxon>Poales</taxon>
        <taxon>Poaceae</taxon>
        <taxon>BOP clade</taxon>
        <taxon>Pooideae</taxon>
        <taxon>Triticodae</taxon>
        <taxon>Triticeae</taxon>
        <taxon>Triticinae</taxon>
        <taxon>Aegilops</taxon>
    </lineage>
</organism>
<reference evidence="4" key="5">
    <citation type="journal article" date="2021" name="G3 (Bethesda)">
        <title>Aegilops tauschii genome assembly Aet v5.0 features greater sequence contiguity and improved annotation.</title>
        <authorList>
            <person name="Wang L."/>
            <person name="Zhu T."/>
            <person name="Rodriguez J.C."/>
            <person name="Deal K.R."/>
            <person name="Dubcovsky J."/>
            <person name="McGuire P.E."/>
            <person name="Lux T."/>
            <person name="Spannagl M."/>
            <person name="Mayer K.F.X."/>
            <person name="Baldrich P."/>
            <person name="Meyers B.C."/>
            <person name="Huo N."/>
            <person name="Gu Y.Q."/>
            <person name="Zhou H."/>
            <person name="Devos K.M."/>
            <person name="Bennetzen J.L."/>
            <person name="Unver T."/>
            <person name="Budak H."/>
            <person name="Gulick P.J."/>
            <person name="Galiba G."/>
            <person name="Kalapos B."/>
            <person name="Nelson D.R."/>
            <person name="Li P."/>
            <person name="You F.M."/>
            <person name="Luo M.C."/>
            <person name="Dvorak J."/>
        </authorList>
    </citation>
    <scope>NUCLEOTIDE SEQUENCE [LARGE SCALE GENOMIC DNA]</scope>
    <source>
        <strain evidence="4">cv. AL8/78</strain>
    </source>
</reference>
<dbReference type="Gene3D" id="3.30.260.10">
    <property type="entry name" value="TCP-1-like chaperonin intermediate domain"/>
    <property type="match status" value="1"/>
</dbReference>
<dbReference type="AlphaFoldDB" id="A0A453NC86"/>
<proteinExistence type="predicted"/>
<protein>
    <submittedName>
        <fullName evidence="4">Uncharacterized protein</fullName>
    </submittedName>
</protein>
<dbReference type="InterPro" id="IPR017998">
    <property type="entry name" value="Chaperone_TCP-1"/>
</dbReference>
<dbReference type="Proteomes" id="UP000015105">
    <property type="component" value="Chromosome 6D"/>
</dbReference>
<evidence type="ECO:0000313" key="4">
    <source>
        <dbReference type="EnsemblPlants" id="AET6Gv20310900.18"/>
    </source>
</evidence>
<reference evidence="4" key="4">
    <citation type="submission" date="2019-03" db="UniProtKB">
        <authorList>
            <consortium name="EnsemblPlants"/>
        </authorList>
    </citation>
    <scope>IDENTIFICATION</scope>
</reference>